<dbReference type="Gene3D" id="3.30.465.10">
    <property type="match status" value="1"/>
</dbReference>
<proteinExistence type="inferred from homology"/>
<comment type="cofactor">
    <cofactor evidence="1">
        <name>FAD</name>
        <dbReference type="ChEBI" id="CHEBI:57692"/>
    </cofactor>
</comment>
<comment type="caution">
    <text evidence="7">The sequence shown here is derived from an EMBL/GenBank/DDBJ whole genome shotgun (WGS) entry which is preliminary data.</text>
</comment>
<evidence type="ECO:0000259" key="6">
    <source>
        <dbReference type="PROSITE" id="PS51387"/>
    </source>
</evidence>
<evidence type="ECO:0000256" key="1">
    <source>
        <dbReference type="ARBA" id="ARBA00001974"/>
    </source>
</evidence>
<dbReference type="InterPro" id="IPR006094">
    <property type="entry name" value="Oxid_FAD_bind_N"/>
</dbReference>
<organism evidence="7 8">
    <name type="scientific">Haloarchaeobius litoreus</name>
    <dbReference type="NCBI Taxonomy" id="755306"/>
    <lineage>
        <taxon>Archaea</taxon>
        <taxon>Methanobacteriati</taxon>
        <taxon>Methanobacteriota</taxon>
        <taxon>Stenosarchaea group</taxon>
        <taxon>Halobacteria</taxon>
        <taxon>Halobacteriales</taxon>
        <taxon>Halorubellaceae</taxon>
        <taxon>Haloarchaeobius</taxon>
    </lineage>
</organism>
<feature type="domain" description="FAD-binding PCMH-type" evidence="6">
    <location>
        <begin position="43"/>
        <end position="213"/>
    </location>
</feature>
<dbReference type="RefSeq" id="WP_256401809.1">
    <property type="nucleotide sequence ID" value="NZ_JANHJR010000004.1"/>
</dbReference>
<dbReference type="InterPro" id="IPR016169">
    <property type="entry name" value="FAD-bd_PCMH_sub2"/>
</dbReference>
<comment type="similarity">
    <text evidence="2">Belongs to the oxygen-dependent FAD-linked oxidoreductase family.</text>
</comment>
<dbReference type="InterPro" id="IPR012951">
    <property type="entry name" value="BBE"/>
</dbReference>
<dbReference type="InterPro" id="IPR016167">
    <property type="entry name" value="FAD-bd_PCMH_sub1"/>
</dbReference>
<dbReference type="PROSITE" id="PS51387">
    <property type="entry name" value="FAD_PCMH"/>
    <property type="match status" value="1"/>
</dbReference>
<evidence type="ECO:0000256" key="4">
    <source>
        <dbReference type="ARBA" id="ARBA00022827"/>
    </source>
</evidence>
<dbReference type="PANTHER" id="PTHR42973">
    <property type="entry name" value="BINDING OXIDOREDUCTASE, PUTATIVE (AFU_ORTHOLOGUE AFUA_1G17690)-RELATED"/>
    <property type="match status" value="1"/>
</dbReference>
<evidence type="ECO:0000256" key="2">
    <source>
        <dbReference type="ARBA" id="ARBA00005466"/>
    </source>
</evidence>
<dbReference type="PANTHER" id="PTHR42973:SF39">
    <property type="entry name" value="FAD-BINDING PCMH-TYPE DOMAIN-CONTAINING PROTEIN"/>
    <property type="match status" value="1"/>
</dbReference>
<sequence>MSIENVRTDEERIEQLEGSLRGQLLLPDDDSYHEARQVWNAMIDRRPSLIVQCAGPADVQAAVNYARETDQLVSVKSGGHNIAGTAVGEDAVMVDLSGMNSVRVDPEAKTVRVEPGAVLNELDHETQAHGLAVPAGYNSTTGVAGLALGGGFGWLSRKYGLTCDNLLAADVVTAEGELVHASEDENEDLFWGLRGGGGNFGIVTSFEFQLHEVGPELLAGLLVHPFEDVPSVLSAYREFVADAPNEATVWFVIRDAPPLEFLPEEWHGERVLILAACYAGDPSVGETVLQPLRDIGDPIADVIGPNQYTEWQQAFDQLGSEGMRNYWKSHNFEELTDGMVETFVEYGKTLPSEHSEIACAQLGGAINEVDVEATAYPHRDAKFLMNLHTRWEDPDRDDECIEWTREFHEAMTPHATGGVYVNFVPETDGGAEAAYRENYERMVAVKTEWDPENRFRLNHNVEPATGGRSQ</sequence>
<dbReference type="Gene3D" id="3.40.462.20">
    <property type="match status" value="1"/>
</dbReference>
<reference evidence="7 8" key="1">
    <citation type="journal article" date="2019" name="Int. J. Syst. Evol. Microbiol.">
        <title>The Global Catalogue of Microorganisms (GCM) 10K type strain sequencing project: providing services to taxonomists for standard genome sequencing and annotation.</title>
        <authorList>
            <consortium name="The Broad Institute Genomics Platform"/>
            <consortium name="The Broad Institute Genome Sequencing Center for Infectious Disease"/>
            <person name="Wu L."/>
            <person name="Ma J."/>
        </authorList>
    </citation>
    <scope>NUCLEOTIDE SEQUENCE [LARGE SCALE GENOMIC DNA]</scope>
    <source>
        <strain evidence="7 8">CGMCC 1.10390</strain>
    </source>
</reference>
<keyword evidence="8" id="KW-1185">Reference proteome</keyword>
<accession>A0ABD6DNN3</accession>
<dbReference type="AlphaFoldDB" id="A0ABD6DNN3"/>
<dbReference type="Pfam" id="PF01565">
    <property type="entry name" value="FAD_binding_4"/>
    <property type="match status" value="1"/>
</dbReference>
<dbReference type="PROSITE" id="PS00862">
    <property type="entry name" value="OX2_COVAL_FAD"/>
    <property type="match status" value="1"/>
</dbReference>
<keyword evidence="5" id="KW-0560">Oxidoreductase</keyword>
<name>A0ABD6DNN3_9EURY</name>
<dbReference type="InterPro" id="IPR016166">
    <property type="entry name" value="FAD-bd_PCMH"/>
</dbReference>
<dbReference type="Proteomes" id="UP001597034">
    <property type="component" value="Unassembled WGS sequence"/>
</dbReference>
<keyword evidence="4" id="KW-0274">FAD</keyword>
<dbReference type="InterPro" id="IPR036318">
    <property type="entry name" value="FAD-bd_PCMH-like_sf"/>
</dbReference>
<evidence type="ECO:0000256" key="3">
    <source>
        <dbReference type="ARBA" id="ARBA00022630"/>
    </source>
</evidence>
<evidence type="ECO:0000256" key="5">
    <source>
        <dbReference type="ARBA" id="ARBA00023002"/>
    </source>
</evidence>
<dbReference type="InterPro" id="IPR006093">
    <property type="entry name" value="Oxy_OxRdtase_FAD_BS"/>
</dbReference>
<evidence type="ECO:0000313" key="8">
    <source>
        <dbReference type="Proteomes" id="UP001597034"/>
    </source>
</evidence>
<dbReference type="InterPro" id="IPR050416">
    <property type="entry name" value="FAD-linked_Oxidoreductase"/>
</dbReference>
<dbReference type="SUPFAM" id="SSF56176">
    <property type="entry name" value="FAD-binding/transporter-associated domain-like"/>
    <property type="match status" value="1"/>
</dbReference>
<protein>
    <submittedName>
        <fullName evidence="7">FAD-binding oxidoreductase</fullName>
    </submittedName>
</protein>
<evidence type="ECO:0000313" key="7">
    <source>
        <dbReference type="EMBL" id="MFD1647711.1"/>
    </source>
</evidence>
<dbReference type="GO" id="GO:0016491">
    <property type="term" value="F:oxidoreductase activity"/>
    <property type="evidence" value="ECO:0007669"/>
    <property type="project" value="UniProtKB-KW"/>
</dbReference>
<keyword evidence="3" id="KW-0285">Flavoprotein</keyword>
<dbReference type="Gene3D" id="3.30.43.10">
    <property type="entry name" value="Uridine Diphospho-n-acetylenolpyruvylglucosamine Reductase, domain 2"/>
    <property type="match status" value="1"/>
</dbReference>
<dbReference type="Pfam" id="PF08031">
    <property type="entry name" value="BBE"/>
    <property type="match status" value="1"/>
</dbReference>
<gene>
    <name evidence="7" type="ORF">ACFSBL_18625</name>
</gene>
<dbReference type="EMBL" id="JBHUDO010000004">
    <property type="protein sequence ID" value="MFD1647711.1"/>
    <property type="molecule type" value="Genomic_DNA"/>
</dbReference>